<reference evidence="2" key="1">
    <citation type="submission" date="2019-11" db="EMBL/GenBank/DDBJ databases">
        <title>Microbial mats filling the niche in hypersaline microbial mats.</title>
        <authorList>
            <person name="Wong H.L."/>
            <person name="Macleod F.I."/>
            <person name="White R.A. III"/>
            <person name="Burns B.P."/>
        </authorList>
    </citation>
    <scope>NUCLEOTIDE SEQUENCE</scope>
    <source>
        <strain evidence="2">Rbin_158</strain>
    </source>
</reference>
<gene>
    <name evidence="2" type="ORF">GF339_01580</name>
</gene>
<dbReference type="Pfam" id="PF01066">
    <property type="entry name" value="CDP-OH_P_transf"/>
    <property type="match status" value="1"/>
</dbReference>
<keyword evidence="1" id="KW-0812">Transmembrane</keyword>
<evidence type="ECO:0008006" key="4">
    <source>
        <dbReference type="Google" id="ProtNLM"/>
    </source>
</evidence>
<feature type="transmembrane region" description="Helical" evidence="1">
    <location>
        <begin position="192"/>
        <end position="213"/>
    </location>
</feature>
<feature type="transmembrane region" description="Helical" evidence="1">
    <location>
        <begin position="128"/>
        <end position="147"/>
    </location>
</feature>
<keyword evidence="1" id="KW-1133">Transmembrane helix</keyword>
<protein>
    <recommendedName>
        <fullName evidence="4">CDP-alcohol phosphatidyltransferase</fullName>
    </recommendedName>
</protein>
<dbReference type="AlphaFoldDB" id="A0A9D5JSM2"/>
<organism evidence="2 3">
    <name type="scientific">candidate division KSB3 bacterium</name>
    <dbReference type="NCBI Taxonomy" id="2044937"/>
    <lineage>
        <taxon>Bacteria</taxon>
        <taxon>candidate division KSB3</taxon>
    </lineage>
</organism>
<dbReference type="GO" id="GO:0008654">
    <property type="term" value="P:phospholipid biosynthetic process"/>
    <property type="evidence" value="ECO:0007669"/>
    <property type="project" value="InterPro"/>
</dbReference>
<proteinExistence type="predicted"/>
<sequence length="226" mass="26238">MQRPKEFGGDKKLPMKSLFAKQEHALIHSTIHLIPRWIEGYHLTLMTILWSIGLVAAGYLAQENRHWLWLSSLLIFLQWFTDSYDGALGRLRDTGIPKWGYYMDHLLDYVFLCAVVIGYSFLVSTQHIRTLFILLLIAIGFMMNSYLSFAATNEFKITFLGLGPTEIRLLFILLNTAIILFGAMFIDRALPYAIPIALIGLIVIVFRTQRYIWKIDMQEKRSRYEP</sequence>
<dbReference type="GO" id="GO:0016780">
    <property type="term" value="F:phosphotransferase activity, for other substituted phosphate groups"/>
    <property type="evidence" value="ECO:0007669"/>
    <property type="project" value="InterPro"/>
</dbReference>
<name>A0A9D5JSM2_9BACT</name>
<dbReference type="InterPro" id="IPR043130">
    <property type="entry name" value="CDP-OH_PTrfase_TM_dom"/>
</dbReference>
<dbReference type="EMBL" id="WJJP01000043">
    <property type="protein sequence ID" value="MBD3323241.1"/>
    <property type="molecule type" value="Genomic_DNA"/>
</dbReference>
<comment type="caution">
    <text evidence="2">The sequence shown here is derived from an EMBL/GenBank/DDBJ whole genome shotgun (WGS) entry which is preliminary data.</text>
</comment>
<feature type="transmembrane region" description="Helical" evidence="1">
    <location>
        <begin position="67"/>
        <end position="85"/>
    </location>
</feature>
<keyword evidence="1" id="KW-0472">Membrane</keyword>
<feature type="transmembrane region" description="Helical" evidence="1">
    <location>
        <begin position="106"/>
        <end position="122"/>
    </location>
</feature>
<accession>A0A9D5JSM2</accession>
<dbReference type="Gene3D" id="1.20.120.1760">
    <property type="match status" value="1"/>
</dbReference>
<evidence type="ECO:0000313" key="2">
    <source>
        <dbReference type="EMBL" id="MBD3323241.1"/>
    </source>
</evidence>
<evidence type="ECO:0000256" key="1">
    <source>
        <dbReference type="SAM" id="Phobius"/>
    </source>
</evidence>
<dbReference type="InterPro" id="IPR000462">
    <property type="entry name" value="CDP-OH_P_trans"/>
</dbReference>
<feature type="transmembrane region" description="Helical" evidence="1">
    <location>
        <begin position="41"/>
        <end position="61"/>
    </location>
</feature>
<feature type="transmembrane region" description="Helical" evidence="1">
    <location>
        <begin position="167"/>
        <end position="186"/>
    </location>
</feature>
<evidence type="ECO:0000313" key="3">
    <source>
        <dbReference type="Proteomes" id="UP000649604"/>
    </source>
</evidence>
<dbReference type="GO" id="GO:0016020">
    <property type="term" value="C:membrane"/>
    <property type="evidence" value="ECO:0007669"/>
    <property type="project" value="InterPro"/>
</dbReference>
<dbReference type="Proteomes" id="UP000649604">
    <property type="component" value="Unassembled WGS sequence"/>
</dbReference>